<dbReference type="Proteomes" id="UP000018412">
    <property type="component" value="Unassembled WGS sequence"/>
</dbReference>
<organism evidence="6 7">
    <name type="scientific">Limosilactobacillus fermentum NB-22</name>
    <dbReference type="NCBI Taxonomy" id="1408443"/>
    <lineage>
        <taxon>Bacteria</taxon>
        <taxon>Bacillati</taxon>
        <taxon>Bacillota</taxon>
        <taxon>Bacilli</taxon>
        <taxon>Lactobacillales</taxon>
        <taxon>Lactobacillaceae</taxon>
        <taxon>Limosilactobacillus</taxon>
    </lineage>
</organism>
<dbReference type="PANTHER" id="PTHR41286">
    <property type="entry name" value="HNH NUCLEASE YAJD-RELATED"/>
    <property type="match status" value="1"/>
</dbReference>
<evidence type="ECO:0000256" key="4">
    <source>
        <dbReference type="ARBA" id="ARBA00040194"/>
    </source>
</evidence>
<dbReference type="GO" id="GO:0004519">
    <property type="term" value="F:endonuclease activity"/>
    <property type="evidence" value="ECO:0007669"/>
    <property type="project" value="UniProtKB-KW"/>
</dbReference>
<dbReference type="GO" id="GO:0016787">
    <property type="term" value="F:hydrolase activity"/>
    <property type="evidence" value="ECO:0007669"/>
    <property type="project" value="UniProtKB-KW"/>
</dbReference>
<dbReference type="SMART" id="SM00507">
    <property type="entry name" value="HNHc"/>
    <property type="match status" value="1"/>
</dbReference>
<protein>
    <recommendedName>
        <fullName evidence="4">Putative HNH nuclease YajD</fullName>
    </recommendedName>
</protein>
<dbReference type="GO" id="GO:0008270">
    <property type="term" value="F:zinc ion binding"/>
    <property type="evidence" value="ECO:0007669"/>
    <property type="project" value="InterPro"/>
</dbReference>
<reference evidence="6 7" key="2">
    <citation type="journal article" date="2015" name="Genome Announc.">
        <title>Draft Genome Sequence of Lactobacillus fermentum NB-22.</title>
        <authorList>
            <person name="Chaplin A.V."/>
            <person name="Shkoporov A.N."/>
            <person name="Efimov B.A."/>
            <person name="Pikina A.P."/>
            <person name="Borisova O.Y."/>
            <person name="Gladko I.A."/>
            <person name="Postnikova E.A."/>
            <person name="Lordkipanidze A.E."/>
            <person name="Kafarskaia L.I."/>
        </authorList>
    </citation>
    <scope>NUCLEOTIDE SEQUENCE [LARGE SCALE GENOMIC DNA]</scope>
    <source>
        <strain evidence="6 7">NB-22</strain>
    </source>
</reference>
<comment type="caution">
    <text evidence="6">The sequence shown here is derived from an EMBL/GenBank/DDBJ whole genome shotgun (WGS) entry which is preliminary data.</text>
</comment>
<keyword evidence="1" id="KW-0540">Nuclease</keyword>
<dbReference type="Gene3D" id="1.10.30.50">
    <property type="match status" value="1"/>
</dbReference>
<evidence type="ECO:0000313" key="7">
    <source>
        <dbReference type="Proteomes" id="UP000018412"/>
    </source>
</evidence>
<reference evidence="7" key="1">
    <citation type="submission" date="2013-10" db="EMBL/GenBank/DDBJ databases">
        <title>Draft genome sequence of Lactobacillus fermentum NB-22.</title>
        <authorList>
            <person name="Chaplin A.V."/>
            <person name="Shkoporov A.N."/>
            <person name="Khokhlova E.V."/>
            <person name="Efimov B.A."/>
            <person name="Kafarskaia L.I."/>
        </authorList>
    </citation>
    <scope>NUCLEOTIDE SEQUENCE [LARGE SCALE GENOMIC DNA]</scope>
    <source>
        <strain evidence="7">NB-22</strain>
    </source>
</reference>
<gene>
    <name evidence="6" type="ORF">NB22_09485</name>
</gene>
<dbReference type="CDD" id="cd00085">
    <property type="entry name" value="HNHc"/>
    <property type="match status" value="1"/>
</dbReference>
<dbReference type="AlphaFoldDB" id="A0A829LXT0"/>
<dbReference type="Pfam" id="PF01844">
    <property type="entry name" value="HNH"/>
    <property type="match status" value="1"/>
</dbReference>
<dbReference type="PANTHER" id="PTHR41286:SF1">
    <property type="entry name" value="HNH NUCLEASE YAJD-RELATED"/>
    <property type="match status" value="1"/>
</dbReference>
<evidence type="ECO:0000313" key="6">
    <source>
        <dbReference type="EMBL" id="ESS00598.1"/>
    </source>
</evidence>
<sequence length="261" mass="31198">MKPTKLSFINGKPAIVEYDTRVRHDNDQAYNYHRKVSDDEYVRFYKTSDWRKMREQILERDFGLCQRCGMAAELVDHIIPSKDDWDDRLNPDNLQSLCRACHKVKTKREWMKHHKGSERYMEIKIVCGLPASGKSTYVKRHMTDHDLIYDYDELMQTLTGLPSRSRNHDAHDYIILFLDQMLRKLKAEQTFNNVWIIRTLPDERIDGLLTNYHHIDHILIDTDSAVCEQRLKERGQTIAFNEIKNQFKNANFEHFRRVKNR</sequence>
<dbReference type="InterPro" id="IPR003615">
    <property type="entry name" value="HNH_nuc"/>
</dbReference>
<proteinExistence type="inferred from homology"/>
<dbReference type="InterPro" id="IPR002711">
    <property type="entry name" value="HNH"/>
</dbReference>
<keyword evidence="6" id="KW-0255">Endonuclease</keyword>
<dbReference type="Pfam" id="PF13671">
    <property type="entry name" value="AAA_33"/>
    <property type="match status" value="1"/>
</dbReference>
<dbReference type="GO" id="GO:0005829">
    <property type="term" value="C:cytosol"/>
    <property type="evidence" value="ECO:0007669"/>
    <property type="project" value="TreeGrafter"/>
</dbReference>
<evidence type="ECO:0000259" key="5">
    <source>
        <dbReference type="SMART" id="SM00507"/>
    </source>
</evidence>
<keyword evidence="2" id="KW-0378">Hydrolase</keyword>
<feature type="domain" description="HNH nuclease" evidence="5">
    <location>
        <begin position="52"/>
        <end position="103"/>
    </location>
</feature>
<accession>A0A829LXT0</accession>
<evidence type="ECO:0000256" key="2">
    <source>
        <dbReference type="ARBA" id="ARBA00022801"/>
    </source>
</evidence>
<comment type="similarity">
    <text evidence="3">Belongs to the HNH nuclease family.</text>
</comment>
<dbReference type="GO" id="GO:0003676">
    <property type="term" value="F:nucleic acid binding"/>
    <property type="evidence" value="ECO:0007669"/>
    <property type="project" value="InterPro"/>
</dbReference>
<evidence type="ECO:0000256" key="3">
    <source>
        <dbReference type="ARBA" id="ARBA00038412"/>
    </source>
</evidence>
<dbReference type="Gene3D" id="3.40.50.300">
    <property type="entry name" value="P-loop containing nucleotide triphosphate hydrolases"/>
    <property type="match status" value="1"/>
</dbReference>
<dbReference type="RefSeq" id="WP_023466913.1">
    <property type="nucleotide sequence ID" value="NZ_KI546276.1"/>
</dbReference>
<name>A0A829LXT0_LIMFE</name>
<dbReference type="InterPro" id="IPR027417">
    <property type="entry name" value="P-loop_NTPase"/>
</dbReference>
<evidence type="ECO:0000256" key="1">
    <source>
        <dbReference type="ARBA" id="ARBA00022722"/>
    </source>
</evidence>
<dbReference type="SUPFAM" id="SSF52540">
    <property type="entry name" value="P-loop containing nucleoside triphosphate hydrolases"/>
    <property type="match status" value="1"/>
</dbReference>
<dbReference type="EMBL" id="AYHA01000161">
    <property type="protein sequence ID" value="ESS00598.1"/>
    <property type="molecule type" value="Genomic_DNA"/>
</dbReference>